<dbReference type="EMBL" id="CADCWD010000008">
    <property type="protein sequence ID" value="CAA9520127.1"/>
    <property type="molecule type" value="Genomic_DNA"/>
</dbReference>
<dbReference type="InterPro" id="IPR012171">
    <property type="entry name" value="Fatty_acid_desaturase"/>
</dbReference>
<reference evidence="3" key="1">
    <citation type="submission" date="2020-02" db="EMBL/GenBank/DDBJ databases">
        <authorList>
            <person name="Meier V. D."/>
        </authorList>
    </citation>
    <scope>NUCLEOTIDE SEQUENCE</scope>
    <source>
        <strain evidence="3">AVDCRST_MAG23</strain>
    </source>
</reference>
<dbReference type="GO" id="GO:0006629">
    <property type="term" value="P:lipid metabolic process"/>
    <property type="evidence" value="ECO:0007669"/>
    <property type="project" value="InterPro"/>
</dbReference>
<keyword evidence="1" id="KW-1133">Transmembrane helix</keyword>
<protein>
    <submittedName>
        <fullName evidence="3">Beta-carotene ketolase</fullName>
    </submittedName>
</protein>
<dbReference type="PANTHER" id="PTHR19353:SF73">
    <property type="entry name" value="FATTY ACID DESATURASE"/>
    <property type="match status" value="1"/>
</dbReference>
<feature type="domain" description="Fatty acid desaturase" evidence="2">
    <location>
        <begin position="60"/>
        <end position="311"/>
    </location>
</feature>
<evidence type="ECO:0000256" key="1">
    <source>
        <dbReference type="SAM" id="Phobius"/>
    </source>
</evidence>
<keyword evidence="1" id="KW-0812">Transmembrane</keyword>
<dbReference type="AlphaFoldDB" id="A0A6J4TDA3"/>
<dbReference type="CDD" id="cd03507">
    <property type="entry name" value="Delta12-FADS-like"/>
    <property type="match status" value="1"/>
</dbReference>
<evidence type="ECO:0000313" key="3">
    <source>
        <dbReference type="EMBL" id="CAA9520127.1"/>
    </source>
</evidence>
<feature type="transmembrane region" description="Helical" evidence="1">
    <location>
        <begin position="185"/>
        <end position="206"/>
    </location>
</feature>
<feature type="transmembrane region" description="Helical" evidence="1">
    <location>
        <begin position="32"/>
        <end position="51"/>
    </location>
</feature>
<name>A0A6J4TDA3_9SPHN</name>
<feature type="transmembrane region" description="Helical" evidence="1">
    <location>
        <begin position="213"/>
        <end position="234"/>
    </location>
</feature>
<dbReference type="GO" id="GO:0016717">
    <property type="term" value="F:oxidoreductase activity, acting on paired donors, with oxidation of a pair of donors resulting in the reduction of molecular oxygen to two molecules of water"/>
    <property type="evidence" value="ECO:0007669"/>
    <property type="project" value="TreeGrafter"/>
</dbReference>
<gene>
    <name evidence="3" type="ORF">AVDCRST_MAG23-139</name>
</gene>
<feature type="transmembrane region" description="Helical" evidence="1">
    <location>
        <begin position="154"/>
        <end position="173"/>
    </location>
</feature>
<sequence length="339" mass="38261">MHAPLATNPAKAAQALLKEVAPFRQPRTGRSLFELAITAVPFALLWLLTWAALDAGYMLGVLLTVPAGVLLLRLFLIQHDCGHGAFFRRQASNDWVGRVLGVLTFTPYDYWRRSHAIHHASTGNLDGRGVGDVDTLTVAEFQALSRTRRLLYRVYRHPLVLFGLGPAYLFLLRHRLPVGMMKKGWRPWLSVLGTNAAIAAVAGALIWAMGLKLFLLIHLPITLVAASLGVWFFYVQHQFESTHWERGEDWSFHEAALHGSSHYHLPPILRWASANIGIHHVHHLASRIPFYRLPEVLREVPALDTMSRVTLRESVRGVRLVLWDEQKRRLVSFADAPRG</sequence>
<accession>A0A6J4TDA3</accession>
<dbReference type="InterPro" id="IPR005804">
    <property type="entry name" value="FA_desaturase_dom"/>
</dbReference>
<keyword evidence="1" id="KW-0472">Membrane</keyword>
<organism evidence="3">
    <name type="scientific">uncultured Sphingosinicella sp</name>
    <dbReference type="NCBI Taxonomy" id="478748"/>
    <lineage>
        <taxon>Bacteria</taxon>
        <taxon>Pseudomonadati</taxon>
        <taxon>Pseudomonadota</taxon>
        <taxon>Alphaproteobacteria</taxon>
        <taxon>Sphingomonadales</taxon>
        <taxon>Sphingosinicellaceae</taxon>
        <taxon>Sphingosinicella</taxon>
        <taxon>environmental samples</taxon>
    </lineage>
</organism>
<evidence type="ECO:0000259" key="2">
    <source>
        <dbReference type="Pfam" id="PF00487"/>
    </source>
</evidence>
<dbReference type="Pfam" id="PF00487">
    <property type="entry name" value="FA_desaturase"/>
    <property type="match status" value="1"/>
</dbReference>
<proteinExistence type="predicted"/>
<dbReference type="GO" id="GO:0016020">
    <property type="term" value="C:membrane"/>
    <property type="evidence" value="ECO:0007669"/>
    <property type="project" value="TreeGrafter"/>
</dbReference>
<feature type="transmembrane region" description="Helical" evidence="1">
    <location>
        <begin position="57"/>
        <end position="76"/>
    </location>
</feature>
<dbReference type="PANTHER" id="PTHR19353">
    <property type="entry name" value="FATTY ACID DESATURASE 2"/>
    <property type="match status" value="1"/>
</dbReference>